<gene>
    <name evidence="2" type="ORF">Cgig2_019229</name>
</gene>
<dbReference type="OrthoDB" id="1752268at2759"/>
<feature type="region of interest" description="Disordered" evidence="1">
    <location>
        <begin position="1"/>
        <end position="76"/>
    </location>
</feature>
<keyword evidence="3" id="KW-1185">Reference proteome</keyword>
<protein>
    <submittedName>
        <fullName evidence="2">Uncharacterized protein</fullName>
    </submittedName>
</protein>
<dbReference type="EMBL" id="JAKOGI010000618">
    <property type="protein sequence ID" value="KAJ8432300.1"/>
    <property type="molecule type" value="Genomic_DNA"/>
</dbReference>
<evidence type="ECO:0000313" key="2">
    <source>
        <dbReference type="EMBL" id="KAJ8432300.1"/>
    </source>
</evidence>
<proteinExistence type="predicted"/>
<name>A0A9Q1Q8U3_9CARY</name>
<comment type="caution">
    <text evidence="2">The sequence shown here is derived from an EMBL/GenBank/DDBJ whole genome shotgun (WGS) entry which is preliminary data.</text>
</comment>
<evidence type="ECO:0000256" key="1">
    <source>
        <dbReference type="SAM" id="MobiDB-lite"/>
    </source>
</evidence>
<sequence length="276" mass="31359">MDAANSARLLPNFDYVPTMAASLPTSTSPSDEVREAARPDRNDRSRGENRDRSIRVDAPQSRYSSQGRPVKSTTASTLYATHSRRAPNAEEAIADELGTETTQCMKRGPQFLQKERAPVRPEPLEEECSIEYWPPLLVDTRRASLGPPGKLNFEEHNRPRIKKKEEQEASKDPYTSSVRILIIIIILVRCSLNMFIVRVRSLAIQRRGLLIAWTVFVSYRRIEIHQLRVLTLGPGFTTILNILDIRLEVALLAESIRGQGLKNSRKNSVRSLFPRW</sequence>
<feature type="compositionally biased region" description="Polar residues" evidence="1">
    <location>
        <begin position="61"/>
        <end position="76"/>
    </location>
</feature>
<dbReference type="AlphaFoldDB" id="A0A9Q1Q8U3"/>
<feature type="compositionally biased region" description="Basic and acidic residues" evidence="1">
    <location>
        <begin position="152"/>
        <end position="169"/>
    </location>
</feature>
<reference evidence="2" key="1">
    <citation type="submission" date="2022-04" db="EMBL/GenBank/DDBJ databases">
        <title>Carnegiea gigantea Genome sequencing and assembly v2.</title>
        <authorList>
            <person name="Copetti D."/>
            <person name="Sanderson M.J."/>
            <person name="Burquez A."/>
            <person name="Wojciechowski M.F."/>
        </authorList>
    </citation>
    <scope>NUCLEOTIDE SEQUENCE</scope>
    <source>
        <strain evidence="2">SGP5-SGP5p</strain>
        <tissue evidence="2">Aerial part</tissue>
    </source>
</reference>
<organism evidence="2 3">
    <name type="scientific">Carnegiea gigantea</name>
    <dbReference type="NCBI Taxonomy" id="171969"/>
    <lineage>
        <taxon>Eukaryota</taxon>
        <taxon>Viridiplantae</taxon>
        <taxon>Streptophyta</taxon>
        <taxon>Embryophyta</taxon>
        <taxon>Tracheophyta</taxon>
        <taxon>Spermatophyta</taxon>
        <taxon>Magnoliopsida</taxon>
        <taxon>eudicotyledons</taxon>
        <taxon>Gunneridae</taxon>
        <taxon>Pentapetalae</taxon>
        <taxon>Caryophyllales</taxon>
        <taxon>Cactineae</taxon>
        <taxon>Cactaceae</taxon>
        <taxon>Cactoideae</taxon>
        <taxon>Echinocereeae</taxon>
        <taxon>Carnegiea</taxon>
    </lineage>
</organism>
<feature type="region of interest" description="Disordered" evidence="1">
    <location>
        <begin position="148"/>
        <end position="169"/>
    </location>
</feature>
<feature type="compositionally biased region" description="Basic and acidic residues" evidence="1">
    <location>
        <begin position="31"/>
        <end position="55"/>
    </location>
</feature>
<evidence type="ECO:0000313" key="3">
    <source>
        <dbReference type="Proteomes" id="UP001153076"/>
    </source>
</evidence>
<dbReference type="Proteomes" id="UP001153076">
    <property type="component" value="Unassembled WGS sequence"/>
</dbReference>
<accession>A0A9Q1Q8U3</accession>